<dbReference type="Pfam" id="PF00551">
    <property type="entry name" value="Formyl_trans_N"/>
    <property type="match status" value="1"/>
</dbReference>
<evidence type="ECO:0000313" key="3">
    <source>
        <dbReference type="Proteomes" id="UP000501926"/>
    </source>
</evidence>
<evidence type="ECO:0000313" key="2">
    <source>
        <dbReference type="EMBL" id="QII09603.1"/>
    </source>
</evidence>
<dbReference type="CDD" id="cd08369">
    <property type="entry name" value="FMT_core"/>
    <property type="match status" value="1"/>
</dbReference>
<proteinExistence type="predicted"/>
<dbReference type="EMBL" id="CP049055">
    <property type="protein sequence ID" value="QII09603.1"/>
    <property type="molecule type" value="Genomic_DNA"/>
</dbReference>
<dbReference type="PANTHER" id="PTHR11138:SF5">
    <property type="entry name" value="METHIONYL-TRNA FORMYLTRANSFERASE, MITOCHONDRIAL"/>
    <property type="match status" value="1"/>
</dbReference>
<dbReference type="GO" id="GO:0004479">
    <property type="term" value="F:methionyl-tRNA formyltransferase activity"/>
    <property type="evidence" value="ECO:0007669"/>
    <property type="project" value="UniProtKB-EC"/>
</dbReference>
<dbReference type="AlphaFoldDB" id="A0A6G7GJW6"/>
<dbReference type="Proteomes" id="UP000501926">
    <property type="component" value="Chromosome"/>
</dbReference>
<feature type="domain" description="Formyl transferase N-terminal" evidence="1">
    <location>
        <begin position="62"/>
        <end position="162"/>
    </location>
</feature>
<dbReference type="InterPro" id="IPR036477">
    <property type="entry name" value="Formyl_transf_N_sf"/>
</dbReference>
<organism evidence="2 3">
    <name type="scientific">Kuenenia stuttgartiensis</name>
    <dbReference type="NCBI Taxonomy" id="174633"/>
    <lineage>
        <taxon>Bacteria</taxon>
        <taxon>Pseudomonadati</taxon>
        <taxon>Planctomycetota</taxon>
        <taxon>Candidatus Brocadiia</taxon>
        <taxon>Candidatus Brocadiales</taxon>
        <taxon>Candidatus Brocadiaceae</taxon>
        <taxon>Candidatus Kuenenia</taxon>
    </lineage>
</organism>
<dbReference type="Gene3D" id="3.40.50.12230">
    <property type="match status" value="1"/>
</dbReference>
<keyword evidence="2" id="KW-0808">Transferase</keyword>
<sequence>MSQNRRIIFLGNFEEGVLSLSRLIREGYNVPICLGDKRGDVLKEYCEIHNLHYADGKIVKGHDFLEVLNVYKPDLLVSNNFLYLLPEHVLKNYKAINLHSSLLPDYKGRYPVMQCILEGKQKTGYTIHYMSSEMDCGNILLQKEISLSGQETSVDIMRTMIFYQPSDIIKATELALKGFEGRPMMNSGHSIDVEQYRELRIGIDTVEECTRKLRAFVKPYALPYINLDRQKFFVNEGICSTNIDNKGDAVTLRLKNGYLNLLKISIHGEIWFSAVNFINEMGIELPEHGK</sequence>
<dbReference type="InterPro" id="IPR002376">
    <property type="entry name" value="Formyl_transf_N"/>
</dbReference>
<dbReference type="EC" id="2.1.2.9" evidence="2"/>
<evidence type="ECO:0000259" key="1">
    <source>
        <dbReference type="Pfam" id="PF00551"/>
    </source>
</evidence>
<dbReference type="SUPFAM" id="SSF53328">
    <property type="entry name" value="Formyltransferase"/>
    <property type="match status" value="1"/>
</dbReference>
<accession>A0A6G7GJW6</accession>
<dbReference type="RefSeq" id="WP_164994346.1">
    <property type="nucleotide sequence ID" value="NZ_CP049055.1"/>
</dbReference>
<gene>
    <name evidence="2" type="ORF">KsCSTR_02240</name>
</gene>
<name>A0A6G7GJW6_KUEST</name>
<dbReference type="PANTHER" id="PTHR11138">
    <property type="entry name" value="METHIONYL-TRNA FORMYLTRANSFERASE"/>
    <property type="match status" value="1"/>
</dbReference>
<reference evidence="2 3" key="1">
    <citation type="submission" date="2020-02" db="EMBL/GenBank/DDBJ databases">
        <title>Newly sequenced genome of strain CSTR1 showed variability in Candidatus Kuenenia stuttgartiensis genomes.</title>
        <authorList>
            <person name="Ding C."/>
            <person name="Adrian L."/>
        </authorList>
    </citation>
    <scope>NUCLEOTIDE SEQUENCE [LARGE SCALE GENOMIC DNA]</scope>
    <source>
        <strain evidence="2 3">CSTR1</strain>
    </source>
</reference>
<protein>
    <submittedName>
        <fullName evidence="2">Putative methionyl-tRNA formyltransferase</fullName>
        <ecNumber evidence="2">2.1.2.9</ecNumber>
    </submittedName>
</protein>